<dbReference type="InterPro" id="IPR005151">
    <property type="entry name" value="Tail-specific_protease"/>
</dbReference>
<dbReference type="PANTHER" id="PTHR32060:SF22">
    <property type="entry name" value="CARBOXYL-TERMINAL-PROCESSING PEPTIDASE 3, CHLOROPLASTIC"/>
    <property type="match status" value="1"/>
</dbReference>
<dbReference type="GO" id="GO:0006508">
    <property type="term" value="P:proteolysis"/>
    <property type="evidence" value="ECO:0007669"/>
    <property type="project" value="InterPro"/>
</dbReference>
<dbReference type="SMART" id="SM00245">
    <property type="entry name" value="TSPc"/>
    <property type="match status" value="1"/>
</dbReference>
<evidence type="ECO:0000313" key="3">
    <source>
        <dbReference type="Proteomes" id="UP000307507"/>
    </source>
</evidence>
<dbReference type="PANTHER" id="PTHR32060">
    <property type="entry name" value="TAIL-SPECIFIC PROTEASE"/>
    <property type="match status" value="1"/>
</dbReference>
<dbReference type="Gene3D" id="3.30.750.44">
    <property type="match status" value="1"/>
</dbReference>
<dbReference type="OrthoDB" id="6397760at2"/>
<dbReference type="GO" id="GO:0008236">
    <property type="term" value="F:serine-type peptidase activity"/>
    <property type="evidence" value="ECO:0007669"/>
    <property type="project" value="InterPro"/>
</dbReference>
<dbReference type="GO" id="GO:0004175">
    <property type="term" value="F:endopeptidase activity"/>
    <property type="evidence" value="ECO:0007669"/>
    <property type="project" value="TreeGrafter"/>
</dbReference>
<dbReference type="Proteomes" id="UP000307507">
    <property type="component" value="Unassembled WGS sequence"/>
</dbReference>
<evidence type="ECO:0000259" key="1">
    <source>
        <dbReference type="SMART" id="SM00245"/>
    </source>
</evidence>
<dbReference type="Gene3D" id="3.90.226.10">
    <property type="entry name" value="2-enoyl-CoA Hydratase, Chain A, domain 1"/>
    <property type="match status" value="1"/>
</dbReference>
<dbReference type="Pfam" id="PF03572">
    <property type="entry name" value="Peptidase_S41"/>
    <property type="match status" value="1"/>
</dbReference>
<comment type="caution">
    <text evidence="2">The sequence shown here is derived from an EMBL/GenBank/DDBJ whole genome shotgun (WGS) entry which is preliminary data.</text>
</comment>
<accession>A0A4S3ZPK7</accession>
<dbReference type="SUPFAM" id="SSF52096">
    <property type="entry name" value="ClpP/crotonase"/>
    <property type="match status" value="1"/>
</dbReference>
<sequence>MYLKLYKKTAFVLGVLLAILIFNACELDDKYPISAPEQYTKDDVKSYADLFKVFWTVMDQRYSCFYEQKRKDGKDWDAIYNEYYPKFSALKTFGRSTDDKNEIDTDKVKAIHYFVDIINPIFDRHFFVKIKIPLNRYQYGIFRFQGGMKEQHANSYMFSSKLGYIKKYLGNDTICQKYTLIPGVKKSDLSITYLMGSVKKNPDIYYLTYDSFSLYLSDLTKFLSSKFLNDSNPNELGLRTRNIENNPLLGRITDLTVRENVKELTRAIQSKWEAFTIAPELNVFRTLCRQFMATEIVSDDLLEAARSALIKYDELPVYYEEETYATVLTPESKPYMDWFISEMEQYIGNERNMNDFETAAMAVIERAPFYQNLLNPLHKGTIKKLILDLRSNGGGAVKDLQFFIERLVTKSTIWSYERTKEGNGRFDYTPWIPQKTKPHKLGGIPSNIPIAILTDNYSASMSEITVLLLKSQGNHVVSIGDYTYGATAGVTSNPADFNGGVVGNIADNWFYFYMPFSAVKDANGEMIEGIGIKPDIYVAPPTDAEVTQMENAPDTFVDRVMEVAVNHLSSK</sequence>
<protein>
    <submittedName>
        <fullName evidence="2">Peptidase S41</fullName>
    </submittedName>
</protein>
<proteinExistence type="predicted"/>
<dbReference type="CDD" id="cd06567">
    <property type="entry name" value="Peptidase_S41"/>
    <property type="match status" value="1"/>
</dbReference>
<organism evidence="2 3">
    <name type="scientific">Flavobacterium supellecticarium</name>
    <dbReference type="NCBI Taxonomy" id="2565924"/>
    <lineage>
        <taxon>Bacteria</taxon>
        <taxon>Pseudomonadati</taxon>
        <taxon>Bacteroidota</taxon>
        <taxon>Flavobacteriia</taxon>
        <taxon>Flavobacteriales</taxon>
        <taxon>Flavobacteriaceae</taxon>
        <taxon>Flavobacterium</taxon>
    </lineage>
</organism>
<keyword evidence="3" id="KW-1185">Reference proteome</keyword>
<dbReference type="AlphaFoldDB" id="A0A4S3ZPK7"/>
<dbReference type="RefSeq" id="WP_136404423.1">
    <property type="nucleotide sequence ID" value="NZ_SSNZ01000012.1"/>
</dbReference>
<dbReference type="EMBL" id="SSNZ01000012">
    <property type="protein sequence ID" value="THF47433.1"/>
    <property type="molecule type" value="Genomic_DNA"/>
</dbReference>
<feature type="domain" description="Tail specific protease" evidence="1">
    <location>
        <begin position="320"/>
        <end position="539"/>
    </location>
</feature>
<gene>
    <name evidence="2" type="ORF">E6C50_16875</name>
</gene>
<dbReference type="InterPro" id="IPR029045">
    <property type="entry name" value="ClpP/crotonase-like_dom_sf"/>
</dbReference>
<reference evidence="2 3" key="1">
    <citation type="submission" date="2019-04" db="EMBL/GenBank/DDBJ databases">
        <title>Flavobacterium sp. nov. isolated from construction timber.</title>
        <authorList>
            <person name="Lin S.-Y."/>
            <person name="Chang C.-T."/>
            <person name="Young C.-C."/>
        </authorList>
    </citation>
    <scope>NUCLEOTIDE SEQUENCE [LARGE SCALE GENOMIC DNA]</scope>
    <source>
        <strain evidence="2 3">CC-CTC003</strain>
    </source>
</reference>
<evidence type="ECO:0000313" key="2">
    <source>
        <dbReference type="EMBL" id="THF47433.1"/>
    </source>
</evidence>
<name>A0A4S3ZPK7_9FLAO</name>